<organism evidence="2">
    <name type="scientific">viral metagenome</name>
    <dbReference type="NCBI Taxonomy" id="1070528"/>
    <lineage>
        <taxon>unclassified sequences</taxon>
        <taxon>metagenomes</taxon>
        <taxon>organismal metagenomes</taxon>
    </lineage>
</organism>
<dbReference type="AlphaFoldDB" id="A0A6C0D020"/>
<keyword evidence="1" id="KW-0472">Membrane</keyword>
<protein>
    <recommendedName>
        <fullName evidence="3">WLM domain-containing protein</fullName>
    </recommendedName>
</protein>
<evidence type="ECO:0000256" key="1">
    <source>
        <dbReference type="SAM" id="Phobius"/>
    </source>
</evidence>
<keyword evidence="1" id="KW-0812">Transmembrane</keyword>
<sequence>MKHKKRQTVNTRRLSSSSLSMISMDPKISKISIDPTFPFWSWMVVLLLGLLIGMYILRPRDLERIFENFVVKNSTIELSPAEKEIISSIQKDTWEDESSKAHPSTEKDKQVLDEIYRRLLVVHPFTKNLSFKHGQKSYSINKKQVYLCLKDEQGEHYAMNMLMYVALHELAHCMCDEIGHTPKFHEIFNHLLDIAHEKNVYDKTIEPLSSYCNSVSN</sequence>
<proteinExistence type="predicted"/>
<keyword evidence="1" id="KW-1133">Transmembrane helix</keyword>
<evidence type="ECO:0000313" key="2">
    <source>
        <dbReference type="EMBL" id="QHT10118.1"/>
    </source>
</evidence>
<dbReference type="EMBL" id="MN739518">
    <property type="protein sequence ID" value="QHT10118.1"/>
    <property type="molecule type" value="Genomic_DNA"/>
</dbReference>
<name>A0A6C0D020_9ZZZZ</name>
<accession>A0A6C0D020</accession>
<feature type="transmembrane region" description="Helical" evidence="1">
    <location>
        <begin position="39"/>
        <end position="57"/>
    </location>
</feature>
<evidence type="ECO:0008006" key="3">
    <source>
        <dbReference type="Google" id="ProtNLM"/>
    </source>
</evidence>
<reference evidence="2" key="1">
    <citation type="journal article" date="2020" name="Nature">
        <title>Giant virus diversity and host interactions through global metagenomics.</title>
        <authorList>
            <person name="Schulz F."/>
            <person name="Roux S."/>
            <person name="Paez-Espino D."/>
            <person name="Jungbluth S."/>
            <person name="Walsh D.A."/>
            <person name="Denef V.J."/>
            <person name="McMahon K.D."/>
            <person name="Konstantinidis K.T."/>
            <person name="Eloe-Fadrosh E.A."/>
            <person name="Kyrpides N.C."/>
            <person name="Woyke T."/>
        </authorList>
    </citation>
    <scope>NUCLEOTIDE SEQUENCE</scope>
    <source>
        <strain evidence="2">GVMAG-M-3300023174-104</strain>
    </source>
</reference>